<dbReference type="GeneID" id="104951528"/>
<gene>
    <name evidence="8" type="primary">LOC104951528</name>
</gene>
<dbReference type="Proteomes" id="UP000504611">
    <property type="component" value="Unplaced"/>
</dbReference>
<feature type="compositionally biased region" description="Polar residues" evidence="5">
    <location>
        <begin position="167"/>
        <end position="181"/>
    </location>
</feature>
<keyword evidence="3" id="KW-0175">Coiled coil</keyword>
<evidence type="ECO:0000259" key="6">
    <source>
        <dbReference type="Pfam" id="PF09745"/>
    </source>
</evidence>
<proteinExistence type="inferred from homology"/>
<feature type="compositionally biased region" description="Basic and acidic residues" evidence="5">
    <location>
        <begin position="299"/>
        <end position="378"/>
    </location>
</feature>
<feature type="compositionally biased region" description="Basic and acidic residues" evidence="5">
    <location>
        <begin position="144"/>
        <end position="163"/>
    </location>
</feature>
<evidence type="ECO:0000313" key="7">
    <source>
        <dbReference type="Proteomes" id="UP000504611"/>
    </source>
</evidence>
<accession>A0A6I9NP37</accession>
<dbReference type="GO" id="GO:0000381">
    <property type="term" value="P:regulation of alternative mRNA splicing, via spliceosome"/>
    <property type="evidence" value="ECO:0007669"/>
    <property type="project" value="InterPro"/>
</dbReference>
<comment type="similarity">
    <text evidence="1">Belongs to the NSRP1 family.</text>
</comment>
<keyword evidence="7" id="KW-1185">Reference proteome</keyword>
<name>A0A6I9NP37_9TELE</name>
<dbReference type="KEGG" id="ncc:104951528"/>
<dbReference type="PANTHER" id="PTHR31938:SF4">
    <property type="entry name" value="NUCLEAR SPECKLE SPLICING REGULATORY PROTEIN 1"/>
    <property type="match status" value="1"/>
</dbReference>
<organism evidence="7 8">
    <name type="scientific">Notothenia coriiceps</name>
    <name type="common">black rockcod</name>
    <dbReference type="NCBI Taxonomy" id="8208"/>
    <lineage>
        <taxon>Eukaryota</taxon>
        <taxon>Metazoa</taxon>
        <taxon>Chordata</taxon>
        <taxon>Craniata</taxon>
        <taxon>Vertebrata</taxon>
        <taxon>Euteleostomi</taxon>
        <taxon>Actinopterygii</taxon>
        <taxon>Neopterygii</taxon>
        <taxon>Teleostei</taxon>
        <taxon>Neoteleostei</taxon>
        <taxon>Acanthomorphata</taxon>
        <taxon>Eupercaria</taxon>
        <taxon>Perciformes</taxon>
        <taxon>Notothenioidei</taxon>
        <taxon>Nototheniidae</taxon>
        <taxon>Notothenia</taxon>
    </lineage>
</organism>
<feature type="domain" description="Nuclear speckle splicing regulatory protein 1 N-terminal" evidence="6">
    <location>
        <begin position="45"/>
        <end position="124"/>
    </location>
</feature>
<feature type="region of interest" description="Disordered" evidence="5">
    <location>
        <begin position="61"/>
        <end position="85"/>
    </location>
</feature>
<evidence type="ECO:0000256" key="5">
    <source>
        <dbReference type="SAM" id="MobiDB-lite"/>
    </source>
</evidence>
<feature type="region of interest" description="Disordered" evidence="5">
    <location>
        <begin position="136"/>
        <end position="438"/>
    </location>
</feature>
<evidence type="ECO:0000313" key="8">
    <source>
        <dbReference type="RefSeq" id="XP_010776490.1"/>
    </source>
</evidence>
<feature type="compositionally biased region" description="Basic and acidic residues" evidence="5">
    <location>
        <begin position="217"/>
        <end position="226"/>
    </location>
</feature>
<dbReference type="PANTHER" id="PTHR31938">
    <property type="entry name" value="NUCLEAR SPECKLE SPLICING REGULATORY PROTEIN 1"/>
    <property type="match status" value="1"/>
</dbReference>
<evidence type="ECO:0000256" key="3">
    <source>
        <dbReference type="ARBA" id="ARBA00023054"/>
    </source>
</evidence>
<sequence length="438" mass="52013">MREGRREEERVGEGRTDRTRFFRNVSCVQGLPYVDSEHLDRTGYHHHPKYIHQLLRAVEDRKKEQERRDERKIQKEREAEGEEFADKDAYVTSAYKQKLLEQKEELEKEKRVAAMEAALDVKKQKDLSGFYRHLLNQTVGEEAIPDRSEIKTENSKVSKDTERMSPVPSSTSHDNIPSSCSDSEEGHEQKAGFSKPGAGLAHSKRQYRQRSPSSGSAEEKEREKEKERHKKGHRDQDRDRARDRDRDRNRDRGRERDDRHGGRRDDRDGRRDRDRGRDDDRSRGKDTEREDRHRKRDRSPRERERDRNGEREMKRNPDEDKRKDKVQEEEKEGKKGPEKEKEVKREEKDPEEKEAEKEKEVKRVEKDPEEKEAVREDTGEKDDDQNQEGEGKEETTEEKGNKFAKRSTDQAVSTARERYLARQMERSACKTYIEKEED</sequence>
<evidence type="ECO:0000256" key="1">
    <source>
        <dbReference type="ARBA" id="ARBA00010126"/>
    </source>
</evidence>
<dbReference type="OrthoDB" id="446635at2759"/>
<reference evidence="8" key="1">
    <citation type="submission" date="2025-08" db="UniProtKB">
        <authorList>
            <consortium name="RefSeq"/>
        </authorList>
    </citation>
    <scope>IDENTIFICATION</scope>
    <source>
        <tissue evidence="8">Muscle</tissue>
    </source>
</reference>
<dbReference type="InterPro" id="IPR042816">
    <property type="entry name" value="Nsrp1"/>
</dbReference>
<dbReference type="Pfam" id="PF09745">
    <property type="entry name" value="NSRP1_N"/>
    <property type="match status" value="1"/>
</dbReference>
<protein>
    <recommendedName>
        <fullName evidence="2">Nuclear speckle splicing regulatory protein 1</fullName>
    </recommendedName>
    <alternativeName>
        <fullName evidence="4">Coiled-coil domain-containing protein 55</fullName>
    </alternativeName>
</protein>
<dbReference type="AlphaFoldDB" id="A0A6I9NP37"/>
<feature type="compositionally biased region" description="Basic and acidic residues" evidence="5">
    <location>
        <begin position="389"/>
        <end position="401"/>
    </location>
</feature>
<dbReference type="RefSeq" id="XP_010776490.1">
    <property type="nucleotide sequence ID" value="XM_010778188.1"/>
</dbReference>
<feature type="compositionally biased region" description="Basic and acidic residues" evidence="5">
    <location>
        <begin position="234"/>
        <end position="291"/>
    </location>
</feature>
<evidence type="ECO:0000256" key="2">
    <source>
        <dbReference type="ARBA" id="ARBA00020556"/>
    </source>
</evidence>
<feature type="compositionally biased region" description="Basic and acidic residues" evidence="5">
    <location>
        <begin position="415"/>
        <end position="438"/>
    </location>
</feature>
<evidence type="ECO:0000256" key="4">
    <source>
        <dbReference type="ARBA" id="ARBA00030718"/>
    </source>
</evidence>
<dbReference type="InterPro" id="IPR018612">
    <property type="entry name" value="NSRP1_N"/>
</dbReference>